<gene>
    <name evidence="4" type="ORF">JIN84_16910</name>
</gene>
<evidence type="ECO:0000313" key="4">
    <source>
        <dbReference type="EMBL" id="MBK1817303.1"/>
    </source>
</evidence>
<dbReference type="SUPFAM" id="SSF49265">
    <property type="entry name" value="Fibronectin type III"/>
    <property type="match status" value="1"/>
</dbReference>
<dbReference type="InterPro" id="IPR036116">
    <property type="entry name" value="FN3_sf"/>
</dbReference>
<evidence type="ECO:0000256" key="2">
    <source>
        <dbReference type="SAM" id="SignalP"/>
    </source>
</evidence>
<dbReference type="NCBIfam" id="NF041940">
    <property type="entry name" value="choice_anch_X"/>
    <property type="match status" value="1"/>
</dbReference>
<dbReference type="Gene3D" id="2.60.120.200">
    <property type="match status" value="1"/>
</dbReference>
<feature type="chain" id="PRO_5037159580" evidence="2">
    <location>
        <begin position="27"/>
        <end position="1511"/>
    </location>
</feature>
<dbReference type="Gene3D" id="2.60.40.1260">
    <property type="entry name" value="Lamin Tail domain"/>
    <property type="match status" value="1"/>
</dbReference>
<dbReference type="InterPro" id="IPR036415">
    <property type="entry name" value="Lamin_tail_dom_sf"/>
</dbReference>
<dbReference type="InterPro" id="IPR013783">
    <property type="entry name" value="Ig-like_fold"/>
</dbReference>
<dbReference type="Proteomes" id="UP000600139">
    <property type="component" value="Unassembled WGS sequence"/>
</dbReference>
<dbReference type="RefSeq" id="WP_200352248.1">
    <property type="nucleotide sequence ID" value="NZ_BAABHZ010000001.1"/>
</dbReference>
<keyword evidence="5" id="KW-1185">Reference proteome</keyword>
<feature type="signal peptide" evidence="2">
    <location>
        <begin position="1"/>
        <end position="26"/>
    </location>
</feature>
<dbReference type="InterPro" id="IPR014867">
    <property type="entry name" value="Spore_coat_CotH_CotH2/3/7"/>
</dbReference>
<feature type="domain" description="LTD" evidence="3">
    <location>
        <begin position="338"/>
        <end position="455"/>
    </location>
</feature>
<dbReference type="EMBL" id="JAENIK010000012">
    <property type="protein sequence ID" value="MBK1817303.1"/>
    <property type="molecule type" value="Genomic_DNA"/>
</dbReference>
<evidence type="ECO:0000259" key="3">
    <source>
        <dbReference type="PROSITE" id="PS51841"/>
    </source>
</evidence>
<sequence length="1511" mass="162308">MISPLFTRCCLLAFVSGFSFSGPAAAANPKAWFKADSINAADGAAVVLWADSSHSGNLAQAGSNAPTLATSGMNGFPAVRFSGSQLMMFPRPVQDDFTIMILFKTPGGAGGSDSFYAGSGLVSGERPGVVNDFGMSIRNNGRILAGTGNPDVTLRSDSGPAVNYGNNAPHVATFTRRRSTGALELVVDRMVRGTGTSGTQSLNVYPQLCIGAHPGPVGPYLNGDIAEIIIFDTALTSGEVVANEDALRGKYALSNGTAPSAPQNPSANGARLKWNEAIGAKSYKVYRASSAAGPFTMIAQNLTASEYTDPSPTGGQPNFYQIVATNSVGNSAASATVEGILPPLPANGPVIINEIHYNGLDNSVHSDFVELYNFSTTAANIGGWTLSDGIEYTFPAGTVIPPGGYVVVAEDPATVQVLWGVTALGPYAKSLSSDGEALTLKNSGGTVVAEVTYSSGFPWPCAANGDGASMELVNPSLDAKKGSSWRSSVAPTAELTGEVASPGAQNHQFSLNAAPNIEQVSHLPLQPAANTPITVTARLSDSNGVAGAQLSYQIVAPGNFIPAYLPIPIVSHNIDTSQPRPANPAFEDPANWTNVIMLDNGTNGDAVSGDGVYTAVIPGQAHRSLVRYRVTATDSLGASARAPFADDESKNFAAFVYNGVPDYQGIPASTLKTLPVYQFLTRKADYDQCVAYNSADQLTGNTPGWTYENWEATMVFDGVVYDHIKFRLHGGNGRYKFTSKRGLRFFFNKGYDFQNRDNDGELSPTKWNSITAENCWENRETLTYCLNEVVNFYLWRKLGIPAPRSNWGHFRTITTAAEQSDAYHGDFWGLIMIHEDYDSNFIDSHELEKGNIYKLTRDATDGASQQRYQAADAVSDGSDHQNIFANLTQDKDAAFVNRYVNFKKWSTYHALCQAVRHYDYWPTGDNNAAYYFQPDHTDQTDRLGKLWIMPNDVDATWGPTWNEGKDVVYSAVFDGATPLTSLYPTYFNSIREVRDLLWQPDQINPLLDQFAAVIAPFIPADTIRWKGGPNEAGNYNGIGGAGNVSLAALVADMKKFAWTGGEWPGDNSPVISRAAFMDNLQLGVSNSEGSAMPVTPTLNYQGPAGYPTNTLTFGTTAFADPQGTADFAAIQWRVAEITDPTAPAYDPTKKVKLEWEAAFESAPLPAFSSTYTFPGNVCKTGRAYRARVRHQDKTGRWSHWSAPVKFIAGENTGDLPIVISEFLYKPSNATPSEVAAGFNDGKMFEYLEVRNVGQSNVDLSGCYFDKGITFTFPPDSVLAPGASTLVVANPAAFAFRFGGGRPIAGMNTGSLANEGERLLLLAANTAAPLIDFTYKLSGGSWPAEADTDGVSLVLVDPESRPDPKLAVNWRASRRAGGAPGFADDTDFNRWKTDNSVTGGPEDDDDSDGIPNSLEYALLTNPHSPNAFPSGRLQPLTVSDQQADYLTITFRRLVDAGDIDYHVVYSENLGNWGETPVRTSITDHFDGSVTETWRAPVSVGNGGFLRISITPR</sequence>
<accession>A0A934R7D2</accession>
<organism evidence="4 5">
    <name type="scientific">Luteolibacter yonseiensis</name>
    <dbReference type="NCBI Taxonomy" id="1144680"/>
    <lineage>
        <taxon>Bacteria</taxon>
        <taxon>Pseudomonadati</taxon>
        <taxon>Verrucomicrobiota</taxon>
        <taxon>Verrucomicrobiia</taxon>
        <taxon>Verrucomicrobiales</taxon>
        <taxon>Verrucomicrobiaceae</taxon>
        <taxon>Luteolibacter</taxon>
    </lineage>
</organism>
<dbReference type="PROSITE" id="PS51841">
    <property type="entry name" value="LTD"/>
    <property type="match status" value="1"/>
</dbReference>
<name>A0A934R7D2_9BACT</name>
<dbReference type="InterPro" id="IPR013320">
    <property type="entry name" value="ConA-like_dom_sf"/>
</dbReference>
<feature type="region of interest" description="Disordered" evidence="1">
    <location>
        <begin position="1375"/>
        <end position="1410"/>
    </location>
</feature>
<dbReference type="InterPro" id="IPR001322">
    <property type="entry name" value="Lamin_tail_dom"/>
</dbReference>
<evidence type="ECO:0000256" key="1">
    <source>
        <dbReference type="SAM" id="MobiDB-lite"/>
    </source>
</evidence>
<dbReference type="SUPFAM" id="SSF49899">
    <property type="entry name" value="Concanavalin A-like lectins/glucanases"/>
    <property type="match status" value="1"/>
</dbReference>
<dbReference type="Gene3D" id="2.60.40.10">
    <property type="entry name" value="Immunoglobulins"/>
    <property type="match status" value="1"/>
</dbReference>
<dbReference type="Pfam" id="PF00932">
    <property type="entry name" value="LTD"/>
    <property type="match status" value="2"/>
</dbReference>
<keyword evidence="2" id="KW-0732">Signal</keyword>
<dbReference type="Pfam" id="PF08757">
    <property type="entry name" value="CotH"/>
    <property type="match status" value="1"/>
</dbReference>
<proteinExistence type="predicted"/>
<protein>
    <submittedName>
        <fullName evidence="4">Lamin tail domain-containing protein</fullName>
    </submittedName>
</protein>
<dbReference type="SUPFAM" id="SSF74853">
    <property type="entry name" value="Lamin A/C globular tail domain"/>
    <property type="match status" value="2"/>
</dbReference>
<evidence type="ECO:0000313" key="5">
    <source>
        <dbReference type="Proteomes" id="UP000600139"/>
    </source>
</evidence>
<comment type="caution">
    <text evidence="4">The sequence shown here is derived from an EMBL/GenBank/DDBJ whole genome shotgun (WGS) entry which is preliminary data.</text>
</comment>
<reference evidence="4" key="1">
    <citation type="submission" date="2021-01" db="EMBL/GenBank/DDBJ databases">
        <title>Modified the classification status of verrucomicrobia.</title>
        <authorList>
            <person name="Feng X."/>
        </authorList>
    </citation>
    <scope>NUCLEOTIDE SEQUENCE</scope>
    <source>
        <strain evidence="4">JCM 18052</strain>
    </source>
</reference>